<feature type="compositionally biased region" description="Basic and acidic residues" evidence="1">
    <location>
        <begin position="304"/>
        <end position="328"/>
    </location>
</feature>
<dbReference type="PANTHER" id="PTHR12484:SF4">
    <property type="entry name" value="A-KINASE ANCHOR PROTEIN 17A"/>
    <property type="match status" value="1"/>
</dbReference>
<evidence type="ECO:0000313" key="3">
    <source>
        <dbReference type="Proteomes" id="UP001454036"/>
    </source>
</evidence>
<proteinExistence type="predicted"/>
<name>A0AAV3PM16_LITER</name>
<dbReference type="AlphaFoldDB" id="A0AAV3PM16"/>
<dbReference type="Pfam" id="PF25015">
    <property type="entry name" value="RBD_AKAP-17A"/>
    <property type="match status" value="1"/>
</dbReference>
<dbReference type="InterPro" id="IPR056852">
    <property type="entry name" value="AK17A/B"/>
</dbReference>
<reference evidence="2 3" key="1">
    <citation type="submission" date="2024-01" db="EMBL/GenBank/DDBJ databases">
        <title>The complete chloroplast genome sequence of Lithospermum erythrorhizon: insights into the phylogenetic relationship among Boraginaceae species and the maternal lineages of purple gromwells.</title>
        <authorList>
            <person name="Okada T."/>
            <person name="Watanabe K."/>
        </authorList>
    </citation>
    <scope>NUCLEOTIDE SEQUENCE [LARGE SCALE GENOMIC DNA]</scope>
</reference>
<dbReference type="Proteomes" id="UP001454036">
    <property type="component" value="Unassembled WGS sequence"/>
</dbReference>
<feature type="region of interest" description="Disordered" evidence="1">
    <location>
        <begin position="304"/>
        <end position="334"/>
    </location>
</feature>
<protein>
    <submittedName>
        <fullName evidence="2">Uncharacterized protein</fullName>
    </submittedName>
</protein>
<sequence>MTNPNPTPPLASLNPTDPFNLDNNSLCLLPRIKLHFSLHRSDTSLSPLNDWSLKTSLLTYLKTTHSIPFPDDDAIKIKKFKNLNKRKRGEAIGRGTICIGELGFLRRVLGLGSLNENVEKGVEAVEKRFLEWRKGFVEEMDGMELSLEGVKFKLSVELPKGDDFQGMRKEWEEMAAFGVKGYPRDVKFQPDTIVLRGMPSRWFAEPRVSSKPSMLVSHTIFSVFGKIRNLHVAEDDDIGKDEDEGEEDIVPGLNCKIVVRFEKHKDFCAALKVLSGRSLHKKGSRLRADYDVTWDKDDFFRNGRSHTEDKSRWKPAIDSKDPRSDGSRHHSCISRFSPENSRTKRFKVHHLQKGDPLAFDRILLCNENAMVATQIERIYNIRSFSNGHTQYSLYF</sequence>
<comment type="caution">
    <text evidence="2">The sequence shown here is derived from an EMBL/GenBank/DDBJ whole genome shotgun (WGS) entry which is preliminary data.</text>
</comment>
<accession>A0AAV3PM16</accession>
<gene>
    <name evidence="2" type="ORF">LIER_10007</name>
</gene>
<keyword evidence="3" id="KW-1185">Reference proteome</keyword>
<dbReference type="EMBL" id="BAABME010001747">
    <property type="protein sequence ID" value="GAA0151248.1"/>
    <property type="molecule type" value="Genomic_DNA"/>
</dbReference>
<evidence type="ECO:0000256" key="1">
    <source>
        <dbReference type="SAM" id="MobiDB-lite"/>
    </source>
</evidence>
<dbReference type="PANTHER" id="PTHR12484">
    <property type="entry name" value="B-LYMPHOCYTE ANTIGEN-RELATED"/>
    <property type="match status" value="1"/>
</dbReference>
<organism evidence="2 3">
    <name type="scientific">Lithospermum erythrorhizon</name>
    <name type="common">Purple gromwell</name>
    <name type="synonym">Lithospermum officinale var. erythrorhizon</name>
    <dbReference type="NCBI Taxonomy" id="34254"/>
    <lineage>
        <taxon>Eukaryota</taxon>
        <taxon>Viridiplantae</taxon>
        <taxon>Streptophyta</taxon>
        <taxon>Embryophyta</taxon>
        <taxon>Tracheophyta</taxon>
        <taxon>Spermatophyta</taxon>
        <taxon>Magnoliopsida</taxon>
        <taxon>eudicotyledons</taxon>
        <taxon>Gunneridae</taxon>
        <taxon>Pentapetalae</taxon>
        <taxon>asterids</taxon>
        <taxon>lamiids</taxon>
        <taxon>Boraginales</taxon>
        <taxon>Boraginaceae</taxon>
        <taxon>Boraginoideae</taxon>
        <taxon>Lithospermeae</taxon>
        <taxon>Lithospermum</taxon>
    </lineage>
</organism>
<evidence type="ECO:0000313" key="2">
    <source>
        <dbReference type="EMBL" id="GAA0151248.1"/>
    </source>
</evidence>